<sequence length="80" mass="8824">MHFFGTHCRGTGDVESVAILQTSIDVKLKFHLPCQGPCRSDDAHMESSNGDWRPCSRSNSDMDRSTDSNADGMTCWMGVV</sequence>
<comment type="caution">
    <text evidence="2">The sequence shown here is derived from an EMBL/GenBank/DDBJ whole genome shotgun (WGS) entry which is preliminary data.</text>
</comment>
<evidence type="ECO:0000313" key="2">
    <source>
        <dbReference type="EMBL" id="OAQ73931.1"/>
    </source>
</evidence>
<organism evidence="2 3">
    <name type="scientific">Pochonia chlamydosporia 170</name>
    <dbReference type="NCBI Taxonomy" id="1380566"/>
    <lineage>
        <taxon>Eukaryota</taxon>
        <taxon>Fungi</taxon>
        <taxon>Dikarya</taxon>
        <taxon>Ascomycota</taxon>
        <taxon>Pezizomycotina</taxon>
        <taxon>Sordariomycetes</taxon>
        <taxon>Hypocreomycetidae</taxon>
        <taxon>Hypocreales</taxon>
        <taxon>Clavicipitaceae</taxon>
        <taxon>Pochonia</taxon>
    </lineage>
</organism>
<dbReference type="EMBL" id="LSBJ02000001">
    <property type="protein sequence ID" value="OAQ73931.1"/>
    <property type="molecule type" value="Genomic_DNA"/>
</dbReference>
<dbReference type="AlphaFoldDB" id="A0A179G935"/>
<accession>A0A179G935</accession>
<gene>
    <name evidence="2" type="ORF">VFPPC_15386</name>
</gene>
<dbReference type="GeneID" id="28857133"/>
<protein>
    <submittedName>
        <fullName evidence="2">Uncharacterized protein</fullName>
    </submittedName>
</protein>
<evidence type="ECO:0000313" key="3">
    <source>
        <dbReference type="Proteomes" id="UP000078397"/>
    </source>
</evidence>
<dbReference type="Proteomes" id="UP000078397">
    <property type="component" value="Unassembled WGS sequence"/>
</dbReference>
<evidence type="ECO:0000256" key="1">
    <source>
        <dbReference type="SAM" id="MobiDB-lite"/>
    </source>
</evidence>
<dbReference type="RefSeq" id="XP_018150014.1">
    <property type="nucleotide sequence ID" value="XM_018293139.1"/>
</dbReference>
<keyword evidence="3" id="KW-1185">Reference proteome</keyword>
<name>A0A179G935_METCM</name>
<dbReference type="KEGG" id="pchm:VFPPC_15386"/>
<proteinExistence type="predicted"/>
<reference evidence="2 3" key="1">
    <citation type="journal article" date="2016" name="PLoS Pathog.">
        <title>Biosynthesis of antibiotic leucinostatins in bio-control fungus Purpureocillium lilacinum and their inhibition on phytophthora revealed by genome mining.</title>
        <authorList>
            <person name="Wang G."/>
            <person name="Liu Z."/>
            <person name="Lin R."/>
            <person name="Li E."/>
            <person name="Mao Z."/>
            <person name="Ling J."/>
            <person name="Yang Y."/>
            <person name="Yin W.B."/>
            <person name="Xie B."/>
        </authorList>
    </citation>
    <scope>NUCLEOTIDE SEQUENCE [LARGE SCALE GENOMIC DNA]</scope>
    <source>
        <strain evidence="2">170</strain>
    </source>
</reference>
<feature type="region of interest" description="Disordered" evidence="1">
    <location>
        <begin position="41"/>
        <end position="68"/>
    </location>
</feature>